<evidence type="ECO:0000313" key="3">
    <source>
        <dbReference type="Proteomes" id="UP001515480"/>
    </source>
</evidence>
<gene>
    <name evidence="2" type="ORF">AB1Y20_009444</name>
</gene>
<evidence type="ECO:0008006" key="4">
    <source>
        <dbReference type="Google" id="ProtNLM"/>
    </source>
</evidence>
<proteinExistence type="predicted"/>
<feature type="region of interest" description="Disordered" evidence="1">
    <location>
        <begin position="112"/>
        <end position="234"/>
    </location>
</feature>
<evidence type="ECO:0000313" key="2">
    <source>
        <dbReference type="EMBL" id="KAL1528078.1"/>
    </source>
</evidence>
<protein>
    <recommendedName>
        <fullName evidence="4">DNA-directed RNA polymerase III subunit</fullName>
    </recommendedName>
</protein>
<dbReference type="Proteomes" id="UP001515480">
    <property type="component" value="Unassembled WGS sequence"/>
</dbReference>
<accession>A0AB34K0Q5</accession>
<feature type="compositionally biased region" description="Acidic residues" evidence="1">
    <location>
        <begin position="184"/>
        <end position="234"/>
    </location>
</feature>
<sequence>MYGRGRGGGRGRGIPINYPDGWAAKPPPACENGALPADKLPAALQLTASDKEALTYQRQLKQHPAFIAFRVGDAQQPTDVARYSDRYRKTARGPFSKSEFFCLRAGEHYVKELDPASKTAKAATSSSGERPRKRLRKSTGGDLALEHAWSDDERGDVDVEDGTEEGEEGDESEVRKVRKTENDEPKEEGEEGGEEDDDAEDEEELYEDGDDGFGDDFEDGMDDLDDGGDDEPTY</sequence>
<feature type="compositionally biased region" description="Acidic residues" evidence="1">
    <location>
        <begin position="153"/>
        <end position="171"/>
    </location>
</feature>
<dbReference type="EMBL" id="JBGBPQ010000002">
    <property type="protein sequence ID" value="KAL1528078.1"/>
    <property type="molecule type" value="Genomic_DNA"/>
</dbReference>
<name>A0AB34K0Q5_PRYPA</name>
<organism evidence="2 3">
    <name type="scientific">Prymnesium parvum</name>
    <name type="common">Toxic golden alga</name>
    <dbReference type="NCBI Taxonomy" id="97485"/>
    <lineage>
        <taxon>Eukaryota</taxon>
        <taxon>Haptista</taxon>
        <taxon>Haptophyta</taxon>
        <taxon>Prymnesiophyceae</taxon>
        <taxon>Prymnesiales</taxon>
        <taxon>Prymnesiaceae</taxon>
        <taxon>Prymnesium</taxon>
    </lineage>
</organism>
<comment type="caution">
    <text evidence="2">The sequence shown here is derived from an EMBL/GenBank/DDBJ whole genome shotgun (WGS) entry which is preliminary data.</text>
</comment>
<keyword evidence="3" id="KW-1185">Reference proteome</keyword>
<feature type="compositionally biased region" description="Low complexity" evidence="1">
    <location>
        <begin position="116"/>
        <end position="127"/>
    </location>
</feature>
<feature type="compositionally biased region" description="Basic and acidic residues" evidence="1">
    <location>
        <begin position="172"/>
        <end position="183"/>
    </location>
</feature>
<dbReference type="AlphaFoldDB" id="A0AB34K0Q5"/>
<reference evidence="2 3" key="1">
    <citation type="journal article" date="2024" name="Science">
        <title>Giant polyketide synthase enzymes in the biosynthesis of giant marine polyether toxins.</title>
        <authorList>
            <person name="Fallon T.R."/>
            <person name="Shende V.V."/>
            <person name="Wierzbicki I.H."/>
            <person name="Pendleton A.L."/>
            <person name="Watervoot N.F."/>
            <person name="Auber R.P."/>
            <person name="Gonzalez D.J."/>
            <person name="Wisecaver J.H."/>
            <person name="Moore B.S."/>
        </authorList>
    </citation>
    <scope>NUCLEOTIDE SEQUENCE [LARGE SCALE GENOMIC DNA]</scope>
    <source>
        <strain evidence="2 3">12B1</strain>
    </source>
</reference>
<evidence type="ECO:0000256" key="1">
    <source>
        <dbReference type="SAM" id="MobiDB-lite"/>
    </source>
</evidence>